<evidence type="ECO:0000313" key="3">
    <source>
        <dbReference type="EMBL" id="GGB52327.1"/>
    </source>
</evidence>
<feature type="domain" description="Flagellar hook-length control protein-like C-terminal" evidence="2">
    <location>
        <begin position="343"/>
        <end position="421"/>
    </location>
</feature>
<organism evidence="3 4">
    <name type="scientific">Blastomonas aquatica</name>
    <dbReference type="NCBI Taxonomy" id="1510276"/>
    <lineage>
        <taxon>Bacteria</taxon>
        <taxon>Pseudomonadati</taxon>
        <taxon>Pseudomonadota</taxon>
        <taxon>Alphaproteobacteria</taxon>
        <taxon>Sphingomonadales</taxon>
        <taxon>Sphingomonadaceae</taxon>
        <taxon>Blastomonas</taxon>
    </lineage>
</organism>
<gene>
    <name evidence="3" type="ORF">GCM10010833_03830</name>
</gene>
<feature type="region of interest" description="Disordered" evidence="1">
    <location>
        <begin position="422"/>
        <end position="476"/>
    </location>
</feature>
<dbReference type="CDD" id="cd17470">
    <property type="entry name" value="T3SS_Flik_C"/>
    <property type="match status" value="1"/>
</dbReference>
<evidence type="ECO:0000259" key="2">
    <source>
        <dbReference type="Pfam" id="PF02120"/>
    </source>
</evidence>
<dbReference type="Pfam" id="PF02120">
    <property type="entry name" value="Flg_hook"/>
    <property type="match status" value="1"/>
</dbReference>
<proteinExistence type="predicted"/>
<dbReference type="InterPro" id="IPR038610">
    <property type="entry name" value="FliK-like_C_sf"/>
</dbReference>
<dbReference type="InterPro" id="IPR021136">
    <property type="entry name" value="Flagellar_hook_control-like_C"/>
</dbReference>
<reference evidence="4" key="1">
    <citation type="journal article" date="2019" name="Int. J. Syst. Evol. Microbiol.">
        <title>The Global Catalogue of Microorganisms (GCM) 10K type strain sequencing project: providing services to taxonomists for standard genome sequencing and annotation.</title>
        <authorList>
            <consortium name="The Broad Institute Genomics Platform"/>
            <consortium name="The Broad Institute Genome Sequencing Center for Infectious Disease"/>
            <person name="Wu L."/>
            <person name="Ma J."/>
        </authorList>
    </citation>
    <scope>NUCLEOTIDE SEQUENCE [LARGE SCALE GENOMIC DNA]</scope>
    <source>
        <strain evidence="4">CGMCC 1.12851</strain>
    </source>
</reference>
<feature type="compositionally biased region" description="Low complexity" evidence="1">
    <location>
        <begin position="433"/>
        <end position="444"/>
    </location>
</feature>
<feature type="compositionally biased region" description="Basic and acidic residues" evidence="1">
    <location>
        <begin position="460"/>
        <end position="476"/>
    </location>
</feature>
<comment type="caution">
    <text evidence="3">The sequence shown here is derived from an EMBL/GenBank/DDBJ whole genome shotgun (WGS) entry which is preliminary data.</text>
</comment>
<name>A0ABQ1IUS5_9SPHN</name>
<keyword evidence="4" id="KW-1185">Reference proteome</keyword>
<dbReference type="EMBL" id="BMGD01000001">
    <property type="protein sequence ID" value="GGB52327.1"/>
    <property type="molecule type" value="Genomic_DNA"/>
</dbReference>
<accession>A0ABQ1IUS5</accession>
<dbReference type="RefSeq" id="WP_188512664.1">
    <property type="nucleotide sequence ID" value="NZ_BMGD01000001.1"/>
</dbReference>
<evidence type="ECO:0000313" key="4">
    <source>
        <dbReference type="Proteomes" id="UP000614261"/>
    </source>
</evidence>
<protein>
    <recommendedName>
        <fullName evidence="2">Flagellar hook-length control protein-like C-terminal domain-containing protein</fullName>
    </recommendedName>
</protein>
<dbReference type="Proteomes" id="UP000614261">
    <property type="component" value="Unassembled WGS sequence"/>
</dbReference>
<evidence type="ECO:0000256" key="1">
    <source>
        <dbReference type="SAM" id="MobiDB-lite"/>
    </source>
</evidence>
<dbReference type="Gene3D" id="3.30.750.140">
    <property type="match status" value="1"/>
</dbReference>
<sequence>MNQDRIATRSGSSMLSLSVGTLPAVKSGMSPDTNHFASQLARITGAETAASDAAAAGTAVSGTAVGSFAQTLAQVPGAQPAVEPIAATTDIPTLPADASPSQIIEAVLNGTKPQPAAPISGTAELGQIAPQGMPEAVDADELAATAPAARPHPAEKRDEPVDTADDAVPIAAPIIDPMLPVPTHPEAMAPENGTARTAISASQPHAGAALESQTAAIAVTAEATDPVATAEAVQSGPVPLPVQRAVQSASQTARPAQALGALLDLADPVAESAPPTPVLETIAPKPVDAVPPSWAAALNAVGSAGAGNTAQGLTAPVTTGSAPGAQLETLAFDSSFVGNIETQIARVAGGGQMVRMQMSPEHLGRIDIEMLAGPIRDQVRIVTEHDAVRDTLVQSQIRLEQDLRNNGNRNTDVTVELRQQSAGTSTGMGGGSAQQRGQSGSDAGLTRDGNQRQAATDMTEESKTVLRRLSDNVRYA</sequence>